<name>A0A0P0VAW5_ORYSJ</name>
<reference evidence="1 2" key="3">
    <citation type="journal article" date="2013" name="Rice">
        <title>Improvement of the Oryza sativa Nipponbare reference genome using next generation sequence and optical map data.</title>
        <authorList>
            <person name="Kawahara Y."/>
            <person name="de la Bastide M."/>
            <person name="Hamilton J.P."/>
            <person name="Kanamori H."/>
            <person name="McCombie W.R."/>
            <person name="Ouyang S."/>
            <person name="Schwartz D.C."/>
            <person name="Tanaka T."/>
            <person name="Wu J."/>
            <person name="Zhou S."/>
            <person name="Childs K.L."/>
            <person name="Davidson R.M."/>
            <person name="Lin H."/>
            <person name="Quesada-Ocampo L."/>
            <person name="Vaillancourt B."/>
            <person name="Sakai H."/>
            <person name="Lee S.S."/>
            <person name="Kim J."/>
            <person name="Numa H."/>
            <person name="Itoh T."/>
            <person name="Buell C.R."/>
            <person name="Matsumoto T."/>
        </authorList>
    </citation>
    <scope>NUCLEOTIDE SEQUENCE [LARGE SCALE GENOMIC DNA]</scope>
    <source>
        <strain evidence="2">cv. Nipponbare</strain>
    </source>
</reference>
<dbReference type="Gramene" id="Os01t0868301-00">
    <property type="protein sequence ID" value="Os01t0868301-00"/>
    <property type="gene ID" value="Os01g0868301"/>
</dbReference>
<sequence length="73" mass="8660">MHRILAEETNRKKYRYLSNALPYPGAMMVKPFHAIVANGTVRTPRRPKNHASFTVLDLHRHPIYHNIFYTRED</sequence>
<proteinExistence type="predicted"/>
<evidence type="ECO:0000313" key="2">
    <source>
        <dbReference type="Proteomes" id="UP000059680"/>
    </source>
</evidence>
<dbReference type="AlphaFoldDB" id="A0A0P0VAW5"/>
<dbReference type="PaxDb" id="39947-A0A0P0VAW5"/>
<evidence type="ECO:0000313" key="1">
    <source>
        <dbReference type="EMBL" id="BAS75407.1"/>
    </source>
</evidence>
<keyword evidence="2" id="KW-1185">Reference proteome</keyword>
<accession>A0A0P0VAW5</accession>
<reference evidence="1 2" key="2">
    <citation type="journal article" date="2013" name="Plant Cell Physiol.">
        <title>Rice Annotation Project Database (RAP-DB): an integrative and interactive database for rice genomics.</title>
        <authorList>
            <person name="Sakai H."/>
            <person name="Lee S.S."/>
            <person name="Tanaka T."/>
            <person name="Numa H."/>
            <person name="Kim J."/>
            <person name="Kawahara Y."/>
            <person name="Wakimoto H."/>
            <person name="Yang C.C."/>
            <person name="Iwamoto M."/>
            <person name="Abe T."/>
            <person name="Yamada Y."/>
            <person name="Muto A."/>
            <person name="Inokuchi H."/>
            <person name="Ikemura T."/>
            <person name="Matsumoto T."/>
            <person name="Sasaki T."/>
            <person name="Itoh T."/>
        </authorList>
    </citation>
    <scope>NUCLEOTIDE SEQUENCE [LARGE SCALE GENOMIC DNA]</scope>
    <source>
        <strain evidence="2">cv. Nipponbare</strain>
    </source>
</reference>
<protein>
    <submittedName>
        <fullName evidence="1">Os01g0868301 protein</fullName>
    </submittedName>
</protein>
<reference evidence="2" key="1">
    <citation type="journal article" date="2005" name="Nature">
        <title>The map-based sequence of the rice genome.</title>
        <authorList>
            <consortium name="International rice genome sequencing project (IRGSP)"/>
            <person name="Matsumoto T."/>
            <person name="Wu J."/>
            <person name="Kanamori H."/>
            <person name="Katayose Y."/>
            <person name="Fujisawa M."/>
            <person name="Namiki N."/>
            <person name="Mizuno H."/>
            <person name="Yamamoto K."/>
            <person name="Antonio B.A."/>
            <person name="Baba T."/>
            <person name="Sakata K."/>
            <person name="Nagamura Y."/>
            <person name="Aoki H."/>
            <person name="Arikawa K."/>
            <person name="Arita K."/>
            <person name="Bito T."/>
            <person name="Chiden Y."/>
            <person name="Fujitsuka N."/>
            <person name="Fukunaka R."/>
            <person name="Hamada M."/>
            <person name="Harada C."/>
            <person name="Hayashi A."/>
            <person name="Hijishita S."/>
            <person name="Honda M."/>
            <person name="Hosokawa S."/>
            <person name="Ichikawa Y."/>
            <person name="Idonuma A."/>
            <person name="Iijima M."/>
            <person name="Ikeda M."/>
            <person name="Ikeno M."/>
            <person name="Ito K."/>
            <person name="Ito S."/>
            <person name="Ito T."/>
            <person name="Ito Y."/>
            <person name="Ito Y."/>
            <person name="Iwabuchi A."/>
            <person name="Kamiya K."/>
            <person name="Karasawa W."/>
            <person name="Kurita K."/>
            <person name="Katagiri S."/>
            <person name="Kikuta A."/>
            <person name="Kobayashi H."/>
            <person name="Kobayashi N."/>
            <person name="Machita K."/>
            <person name="Maehara T."/>
            <person name="Masukawa M."/>
            <person name="Mizubayashi T."/>
            <person name="Mukai Y."/>
            <person name="Nagasaki H."/>
            <person name="Nagata Y."/>
            <person name="Naito S."/>
            <person name="Nakashima M."/>
            <person name="Nakama Y."/>
            <person name="Nakamichi Y."/>
            <person name="Nakamura M."/>
            <person name="Meguro A."/>
            <person name="Negishi M."/>
            <person name="Ohta I."/>
            <person name="Ohta T."/>
            <person name="Okamoto M."/>
            <person name="Ono N."/>
            <person name="Saji S."/>
            <person name="Sakaguchi M."/>
            <person name="Sakai K."/>
            <person name="Shibata M."/>
            <person name="Shimokawa T."/>
            <person name="Song J."/>
            <person name="Takazaki Y."/>
            <person name="Terasawa K."/>
            <person name="Tsugane M."/>
            <person name="Tsuji K."/>
            <person name="Ueda S."/>
            <person name="Waki K."/>
            <person name="Yamagata H."/>
            <person name="Yamamoto M."/>
            <person name="Yamamoto S."/>
            <person name="Yamane H."/>
            <person name="Yoshiki S."/>
            <person name="Yoshihara R."/>
            <person name="Yukawa K."/>
            <person name="Zhong H."/>
            <person name="Yano M."/>
            <person name="Yuan Q."/>
            <person name="Ouyang S."/>
            <person name="Liu J."/>
            <person name="Jones K.M."/>
            <person name="Gansberger K."/>
            <person name="Moffat K."/>
            <person name="Hill J."/>
            <person name="Bera J."/>
            <person name="Fadrosh D."/>
            <person name="Jin S."/>
            <person name="Johri S."/>
            <person name="Kim M."/>
            <person name="Overton L."/>
            <person name="Reardon M."/>
            <person name="Tsitrin T."/>
            <person name="Vuong H."/>
            <person name="Weaver B."/>
            <person name="Ciecko A."/>
            <person name="Tallon L."/>
            <person name="Jackson J."/>
            <person name="Pai G."/>
            <person name="Aken S.V."/>
            <person name="Utterback T."/>
            <person name="Reidmuller S."/>
            <person name="Feldblyum T."/>
            <person name="Hsiao J."/>
            <person name="Zismann V."/>
            <person name="Iobst S."/>
            <person name="de Vazeille A.R."/>
            <person name="Buell C.R."/>
            <person name="Ying K."/>
            <person name="Li Y."/>
            <person name="Lu T."/>
            <person name="Huang Y."/>
            <person name="Zhao Q."/>
            <person name="Feng Q."/>
            <person name="Zhang L."/>
            <person name="Zhu J."/>
            <person name="Weng Q."/>
            <person name="Mu J."/>
            <person name="Lu Y."/>
            <person name="Fan D."/>
            <person name="Liu Y."/>
            <person name="Guan J."/>
            <person name="Zhang Y."/>
            <person name="Yu S."/>
            <person name="Liu X."/>
            <person name="Zhang Y."/>
            <person name="Hong G."/>
            <person name="Han B."/>
            <person name="Choisne N."/>
            <person name="Demange N."/>
            <person name="Orjeda G."/>
            <person name="Samain S."/>
            <person name="Cattolico L."/>
            <person name="Pelletier E."/>
            <person name="Couloux A."/>
            <person name="Segurens B."/>
            <person name="Wincker P."/>
            <person name="D'Hont A."/>
            <person name="Scarpelli C."/>
            <person name="Weissenbach J."/>
            <person name="Salanoubat M."/>
            <person name="Quetier F."/>
            <person name="Yu Y."/>
            <person name="Kim H.R."/>
            <person name="Rambo T."/>
            <person name="Currie J."/>
            <person name="Collura K."/>
            <person name="Luo M."/>
            <person name="Yang T."/>
            <person name="Ammiraju J.S.S."/>
            <person name="Engler F."/>
            <person name="Soderlund C."/>
            <person name="Wing R.A."/>
            <person name="Palmer L.E."/>
            <person name="de la Bastide M."/>
            <person name="Spiegel L."/>
            <person name="Nascimento L."/>
            <person name="Zutavern T."/>
            <person name="O'Shaughnessy A."/>
            <person name="Dike S."/>
            <person name="Dedhia N."/>
            <person name="Preston R."/>
            <person name="Balija V."/>
            <person name="McCombie W.R."/>
            <person name="Chow T."/>
            <person name="Chen H."/>
            <person name="Chung M."/>
            <person name="Chen C."/>
            <person name="Shaw J."/>
            <person name="Wu H."/>
            <person name="Hsiao K."/>
            <person name="Chao Y."/>
            <person name="Chu M."/>
            <person name="Cheng C."/>
            <person name="Hour A."/>
            <person name="Lee P."/>
            <person name="Lin S."/>
            <person name="Lin Y."/>
            <person name="Liou J."/>
            <person name="Liu S."/>
            <person name="Hsing Y."/>
            <person name="Raghuvanshi S."/>
            <person name="Mohanty A."/>
            <person name="Bharti A.K."/>
            <person name="Gaur A."/>
            <person name="Gupta V."/>
            <person name="Kumar D."/>
            <person name="Ravi V."/>
            <person name="Vij S."/>
            <person name="Kapur A."/>
            <person name="Khurana P."/>
            <person name="Khurana P."/>
            <person name="Khurana J.P."/>
            <person name="Tyagi A.K."/>
            <person name="Gaikwad K."/>
            <person name="Singh A."/>
            <person name="Dalal V."/>
            <person name="Srivastava S."/>
            <person name="Dixit A."/>
            <person name="Pal A.K."/>
            <person name="Ghazi I.A."/>
            <person name="Yadav M."/>
            <person name="Pandit A."/>
            <person name="Bhargava A."/>
            <person name="Sureshbabu K."/>
            <person name="Batra K."/>
            <person name="Sharma T.R."/>
            <person name="Mohapatra T."/>
            <person name="Singh N.K."/>
            <person name="Messing J."/>
            <person name="Nelson A.B."/>
            <person name="Fuks G."/>
            <person name="Kavchok S."/>
            <person name="Keizer G."/>
            <person name="Linton E."/>
            <person name="Llaca V."/>
            <person name="Song R."/>
            <person name="Tanyolac B."/>
            <person name="Young S."/>
            <person name="Ho-Il K."/>
            <person name="Hahn J.H."/>
            <person name="Sangsakoo G."/>
            <person name="Vanavichit A."/>
            <person name="de Mattos Luiz.A.T."/>
            <person name="Zimmer P.D."/>
            <person name="Malone G."/>
            <person name="Dellagostin O."/>
            <person name="de Oliveira A.C."/>
            <person name="Bevan M."/>
            <person name="Bancroft I."/>
            <person name="Minx P."/>
            <person name="Cordum H."/>
            <person name="Wilson R."/>
            <person name="Cheng Z."/>
            <person name="Jin W."/>
            <person name="Jiang J."/>
            <person name="Leong S.A."/>
            <person name="Iwama H."/>
            <person name="Gojobori T."/>
            <person name="Itoh T."/>
            <person name="Niimura Y."/>
            <person name="Fujii Y."/>
            <person name="Habara T."/>
            <person name="Sakai H."/>
            <person name="Sato Y."/>
            <person name="Wilson G."/>
            <person name="Kumar K."/>
            <person name="McCouch S."/>
            <person name="Juretic N."/>
            <person name="Hoen D."/>
            <person name="Wright S."/>
            <person name="Bruskiewich R."/>
            <person name="Bureau T."/>
            <person name="Miyao A."/>
            <person name="Hirochika H."/>
            <person name="Nishikawa T."/>
            <person name="Kadowaki K."/>
            <person name="Sugiura M."/>
            <person name="Burr B."/>
            <person name="Sasaki T."/>
        </authorList>
    </citation>
    <scope>NUCLEOTIDE SEQUENCE [LARGE SCALE GENOMIC DNA]</scope>
    <source>
        <strain evidence="2">cv. Nipponbare</strain>
    </source>
</reference>
<gene>
    <name evidence="1" type="ordered locus">Os01g0868301</name>
    <name evidence="1" type="ORF">OSNPB_010868301</name>
</gene>
<dbReference type="Proteomes" id="UP000059680">
    <property type="component" value="Chromosome 1"/>
</dbReference>
<dbReference type="EMBL" id="AP014957">
    <property type="protein sequence ID" value="BAS75407.1"/>
    <property type="molecule type" value="Genomic_DNA"/>
</dbReference>
<organism evidence="1 2">
    <name type="scientific">Oryza sativa subsp. japonica</name>
    <name type="common">Rice</name>
    <dbReference type="NCBI Taxonomy" id="39947"/>
    <lineage>
        <taxon>Eukaryota</taxon>
        <taxon>Viridiplantae</taxon>
        <taxon>Streptophyta</taxon>
        <taxon>Embryophyta</taxon>
        <taxon>Tracheophyta</taxon>
        <taxon>Spermatophyta</taxon>
        <taxon>Magnoliopsida</taxon>
        <taxon>Liliopsida</taxon>
        <taxon>Poales</taxon>
        <taxon>Poaceae</taxon>
        <taxon>BOP clade</taxon>
        <taxon>Oryzoideae</taxon>
        <taxon>Oryzeae</taxon>
        <taxon>Oryzinae</taxon>
        <taxon>Oryza</taxon>
        <taxon>Oryza sativa</taxon>
    </lineage>
</organism>
<dbReference type="InParanoid" id="A0A0P0VAW5"/>